<gene>
    <name evidence="6" type="ORF">E6G98_01320</name>
    <name evidence="5" type="ORF">E6G99_07375</name>
</gene>
<dbReference type="Gene3D" id="3.30.360.10">
    <property type="entry name" value="Dihydrodipicolinate Reductase, domain 2"/>
    <property type="match status" value="1"/>
</dbReference>
<protein>
    <submittedName>
        <fullName evidence="5">Gfo/Idh/MocA family oxidoreductase</fullName>
    </submittedName>
</protein>
<evidence type="ECO:0000313" key="6">
    <source>
        <dbReference type="EMBL" id="TMJ13123.1"/>
    </source>
</evidence>
<dbReference type="GO" id="GO:0016491">
    <property type="term" value="F:oxidoreductase activity"/>
    <property type="evidence" value="ECO:0007669"/>
    <property type="project" value="UniProtKB-KW"/>
</dbReference>
<dbReference type="InterPro" id="IPR050984">
    <property type="entry name" value="Gfo/Idh/MocA_domain"/>
</dbReference>
<dbReference type="EMBL" id="VBAJ01000188">
    <property type="protein sequence ID" value="TMJ07259.1"/>
    <property type="molecule type" value="Genomic_DNA"/>
</dbReference>
<evidence type="ECO:0000313" key="5">
    <source>
        <dbReference type="EMBL" id="TMJ07259.1"/>
    </source>
</evidence>
<dbReference type="InterPro" id="IPR055170">
    <property type="entry name" value="GFO_IDH_MocA-like_dom"/>
</dbReference>
<name>A0A537LGV9_9BACT</name>
<dbReference type="SUPFAM" id="SSF55347">
    <property type="entry name" value="Glyceraldehyde-3-phosphate dehydrogenase-like, C-terminal domain"/>
    <property type="match status" value="1"/>
</dbReference>
<evidence type="ECO:0000256" key="1">
    <source>
        <dbReference type="ARBA" id="ARBA00010928"/>
    </source>
</evidence>
<dbReference type="SUPFAM" id="SSF51735">
    <property type="entry name" value="NAD(P)-binding Rossmann-fold domains"/>
    <property type="match status" value="1"/>
</dbReference>
<comment type="similarity">
    <text evidence="1">Belongs to the Gfo/Idh/MocA family.</text>
</comment>
<dbReference type="PANTHER" id="PTHR22604">
    <property type="entry name" value="OXIDOREDUCTASES"/>
    <property type="match status" value="1"/>
</dbReference>
<evidence type="ECO:0000313" key="7">
    <source>
        <dbReference type="Proteomes" id="UP000315217"/>
    </source>
</evidence>
<sequence>MADRLRWGIISTARIGVRRVIPALMRSQTGTAVAIASRDLTRAREIAAKFQIPRTYGSYEGLLADRDIDAVYNPLPNSLHPEWTIRAAQAGKHVLCEKPLAVNAVQAQTMVDACRKAGVLLQEAFMYRYHPQIGELRRLTASGAIGDPWLVRSTFTFTVGRDDDIRLNASLGGGGLLDVGCYCVNISRLLLGEPQAVTASGVFEHGVDVRMAGLLTFAAGAAVLDCGLRMPYRQICEVVGTTGAITLPRPFQPEEDPAMLLVRRGEREERVEIPGTNQYTLMLDHMGACLLRGQRPQFPPEDAVANLRVLDALRRAATSGTTVPVA</sequence>
<dbReference type="AlphaFoldDB" id="A0A537LGV9"/>
<keyword evidence="2" id="KW-0560">Oxidoreductase</keyword>
<evidence type="ECO:0000259" key="3">
    <source>
        <dbReference type="Pfam" id="PF01408"/>
    </source>
</evidence>
<dbReference type="EMBL" id="VBAI01000011">
    <property type="protein sequence ID" value="TMJ13123.1"/>
    <property type="molecule type" value="Genomic_DNA"/>
</dbReference>
<evidence type="ECO:0000259" key="4">
    <source>
        <dbReference type="Pfam" id="PF22725"/>
    </source>
</evidence>
<dbReference type="InterPro" id="IPR000683">
    <property type="entry name" value="Gfo/Idh/MocA-like_OxRdtase_N"/>
</dbReference>
<dbReference type="Gene3D" id="3.40.50.720">
    <property type="entry name" value="NAD(P)-binding Rossmann-like Domain"/>
    <property type="match status" value="1"/>
</dbReference>
<comment type="caution">
    <text evidence="5">The sequence shown here is derived from an EMBL/GenBank/DDBJ whole genome shotgun (WGS) entry which is preliminary data.</text>
</comment>
<dbReference type="Pfam" id="PF22725">
    <property type="entry name" value="GFO_IDH_MocA_C3"/>
    <property type="match status" value="1"/>
</dbReference>
<feature type="domain" description="Gfo/Idh/MocA-like oxidoreductase N-terminal" evidence="3">
    <location>
        <begin position="5"/>
        <end position="124"/>
    </location>
</feature>
<feature type="domain" description="GFO/IDH/MocA-like oxidoreductase" evidence="4">
    <location>
        <begin position="135"/>
        <end position="245"/>
    </location>
</feature>
<dbReference type="Pfam" id="PF01408">
    <property type="entry name" value="GFO_IDH_MocA"/>
    <property type="match status" value="1"/>
</dbReference>
<evidence type="ECO:0000313" key="8">
    <source>
        <dbReference type="Proteomes" id="UP000318661"/>
    </source>
</evidence>
<evidence type="ECO:0000256" key="2">
    <source>
        <dbReference type="ARBA" id="ARBA00023002"/>
    </source>
</evidence>
<proteinExistence type="inferred from homology"/>
<organism evidence="5 8">
    <name type="scientific">Candidatus Segetimicrobium genomatis</name>
    <dbReference type="NCBI Taxonomy" id="2569760"/>
    <lineage>
        <taxon>Bacteria</taxon>
        <taxon>Bacillati</taxon>
        <taxon>Candidatus Sysuimicrobiota</taxon>
        <taxon>Candidatus Sysuimicrobiia</taxon>
        <taxon>Candidatus Sysuimicrobiales</taxon>
        <taxon>Candidatus Segetimicrobiaceae</taxon>
        <taxon>Candidatus Segetimicrobium</taxon>
    </lineage>
</organism>
<dbReference type="Proteomes" id="UP000315217">
    <property type="component" value="Unassembled WGS sequence"/>
</dbReference>
<dbReference type="Proteomes" id="UP000318661">
    <property type="component" value="Unassembled WGS sequence"/>
</dbReference>
<dbReference type="PANTHER" id="PTHR22604:SF105">
    <property type="entry name" value="TRANS-1,2-DIHYDROBENZENE-1,2-DIOL DEHYDROGENASE"/>
    <property type="match status" value="1"/>
</dbReference>
<accession>A0A537LGV9</accession>
<reference evidence="7 8" key="1">
    <citation type="journal article" date="2019" name="Nat. Microbiol.">
        <title>Mediterranean grassland soil C-N compound turnover is dependent on rainfall and depth, and is mediated by genomically divergent microorganisms.</title>
        <authorList>
            <person name="Diamond S."/>
            <person name="Andeer P.F."/>
            <person name="Li Z."/>
            <person name="Crits-Christoph A."/>
            <person name="Burstein D."/>
            <person name="Anantharaman K."/>
            <person name="Lane K.R."/>
            <person name="Thomas B.C."/>
            <person name="Pan C."/>
            <person name="Northen T.R."/>
            <person name="Banfield J.F."/>
        </authorList>
    </citation>
    <scope>NUCLEOTIDE SEQUENCE [LARGE SCALE GENOMIC DNA]</scope>
    <source>
        <strain evidence="6">NP_1</strain>
        <strain evidence="5">NP_2</strain>
    </source>
</reference>
<dbReference type="GO" id="GO:0000166">
    <property type="term" value="F:nucleotide binding"/>
    <property type="evidence" value="ECO:0007669"/>
    <property type="project" value="InterPro"/>
</dbReference>
<dbReference type="InterPro" id="IPR036291">
    <property type="entry name" value="NAD(P)-bd_dom_sf"/>
</dbReference>